<dbReference type="RefSeq" id="WP_140001344.1">
    <property type="nucleotide sequence ID" value="NZ_VFJE01000055.1"/>
</dbReference>
<dbReference type="Pfam" id="PF16267">
    <property type="entry name" value="DUF4920"/>
    <property type="match status" value="1"/>
</dbReference>
<proteinExistence type="predicted"/>
<organism evidence="1 2">
    <name type="scientific">Flavobacterium microcysteis</name>
    <dbReference type="NCBI Taxonomy" id="2596891"/>
    <lineage>
        <taxon>Bacteria</taxon>
        <taxon>Pseudomonadati</taxon>
        <taxon>Bacteroidota</taxon>
        <taxon>Flavobacteriia</taxon>
        <taxon>Flavobacteriales</taxon>
        <taxon>Flavobacteriaceae</taxon>
        <taxon>Flavobacterium</taxon>
    </lineage>
</organism>
<keyword evidence="2" id="KW-1185">Reference proteome</keyword>
<accession>A0A501Q492</accession>
<dbReference type="OrthoDB" id="129527at2"/>
<comment type="caution">
    <text evidence="1">The sequence shown here is derived from an EMBL/GenBank/DDBJ whole genome shotgun (WGS) entry which is preliminary data.</text>
</comment>
<name>A0A501Q492_9FLAO</name>
<dbReference type="PROSITE" id="PS51257">
    <property type="entry name" value="PROKAR_LIPOPROTEIN"/>
    <property type="match status" value="1"/>
</dbReference>
<dbReference type="AlphaFoldDB" id="A0A501Q492"/>
<dbReference type="Proteomes" id="UP000319175">
    <property type="component" value="Unassembled WGS sequence"/>
</dbReference>
<reference evidence="1 2" key="1">
    <citation type="submission" date="2019-06" db="EMBL/GenBank/DDBJ databases">
        <title>Flavobacterium sp. MaA-Y11 from geoumgang.</title>
        <authorList>
            <person name="Jeong S."/>
        </authorList>
    </citation>
    <scope>NUCLEOTIDE SEQUENCE [LARGE SCALE GENOMIC DNA]</scope>
    <source>
        <strain evidence="1 2">MaA-Y11</strain>
    </source>
</reference>
<evidence type="ECO:0000313" key="1">
    <source>
        <dbReference type="EMBL" id="TPD67185.1"/>
    </source>
</evidence>
<gene>
    <name evidence="1" type="ORF">FJA49_12960</name>
</gene>
<evidence type="ECO:0000313" key="2">
    <source>
        <dbReference type="Proteomes" id="UP000319175"/>
    </source>
</evidence>
<dbReference type="EMBL" id="VFJE01000055">
    <property type="protein sequence ID" value="TPD67185.1"/>
    <property type="molecule type" value="Genomic_DNA"/>
</dbReference>
<dbReference type="InterPro" id="IPR032577">
    <property type="entry name" value="DUF4920"/>
</dbReference>
<sequence length="215" mass="23751">MKNIFVLACSLAIFASCADKNKETEKTEKTEETIEAPADSLPKTDSVAVAPVEATQTAEVETKVAAKPEEIIEVTPTKEVKVEYASFGSKILADKALSKEQMFQKYKSMKKGDTIAVKFKSKINSVCKKKGCWMKMELPGQAESFIRFKDYGFFVPLNADNQEAIVSGRAFVDEISVAELKHYAKDGGKSQEEIDKITQPKITYAFQADGVLISK</sequence>
<protein>
    <submittedName>
        <fullName evidence="1">DUF4920 domain-containing protein</fullName>
    </submittedName>
</protein>